<feature type="transmembrane region" description="Helical" evidence="1">
    <location>
        <begin position="747"/>
        <end position="766"/>
    </location>
</feature>
<dbReference type="EMBL" id="JAPTMY010000001">
    <property type="protein sequence ID" value="MCZ0856483.1"/>
    <property type="molecule type" value="Genomic_DNA"/>
</dbReference>
<evidence type="ECO:0000256" key="1">
    <source>
        <dbReference type="SAM" id="Phobius"/>
    </source>
</evidence>
<reference evidence="2" key="1">
    <citation type="submission" date="2022-10" db="EMBL/GenBank/DDBJ databases">
        <title>Genome sequence of Actinomyces israelii ATCC 10048.</title>
        <authorList>
            <person name="Watt R.M."/>
            <person name="Tong W.M."/>
        </authorList>
    </citation>
    <scope>NUCLEOTIDE SEQUENCE</scope>
    <source>
        <strain evidence="2">ATCC 10048</strain>
    </source>
</reference>
<dbReference type="InterPro" id="IPR038766">
    <property type="entry name" value="Membrane_comp_ABC_pdt"/>
</dbReference>
<dbReference type="PANTHER" id="PTHR30287:SF2">
    <property type="entry name" value="BLL1001 PROTEIN"/>
    <property type="match status" value="1"/>
</dbReference>
<gene>
    <name evidence="2" type="ORF">OHJ16_00255</name>
</gene>
<feature type="transmembrane region" description="Helical" evidence="1">
    <location>
        <begin position="21"/>
        <end position="45"/>
    </location>
</feature>
<sequence>MRRPPTALGLLLRRDLGRDRVFSTVIVLVSLLVTTLLSTTVGGMLTSSRSQGRLYDEAQSPDVVIRFTGEPAIDDELGRTARMEGVSGVDRTVSITVTARVAGEEASFNLTRAADLEPGIDIDDQSLAPRGNVILPVATAQALGLHEGDSLTVDTGVGQHELTLAGTFDDPVFGSPMMGYKRAVVSEETYDAVLDTVRASQGDGALVTLVALRADNAATTPAGLLADLDWVSDADFAYDRSFLMRSFAIIPGIVSAVLLMTTVVLGIVLVLVLRHISGVLIRREWRSSGVLKVLGLSSAQIRLRLGARLAVLSGAGCLVGTVASIWTIPALGGLYLSANGLSSVPVVVRWPGVVAAVGVMALVCATALAATRVLSSLSPRAALANQTGSEPARRAGPSLARLTRLPTGWALVFKDLVRSPGRYVSLFVTALAFSFLMGTLLPLGASFATRDRTIQTLGLDSYDVTALVLTRTEDPGAVFDAALDRAVEETGLPEPVYVAAHRSVNVRVEGRTVVGTVSTGFPDSLRVTGGRLPSSADEVLLARGLARSIGVGVGDRVALGGDDATTYEVSGVYDTVNQAGMTVWLTEEAFQRLEPSAPSPYYYVTFDHELDSDQLSDLLERLNASTGISASGGRAQVASTVSTVQLALRGVIALVSALGALLAGVVATFLALSAAAVDRRTYAIMTVLGYARGQLRRQLALSFAVTAAAAAALGALTSNVLAEPLLTVLLGRVGLSTVDLGGDAVEMTIVCLGFGILCGAVAWFAAKTLPRAASSELVSE</sequence>
<comment type="caution">
    <text evidence="2">The sequence shown here is derived from an EMBL/GenBank/DDBJ whole genome shotgun (WGS) entry which is preliminary data.</text>
</comment>
<keyword evidence="1" id="KW-1133">Transmembrane helix</keyword>
<dbReference type="PANTHER" id="PTHR30287">
    <property type="entry name" value="MEMBRANE COMPONENT OF PREDICTED ABC SUPERFAMILY METABOLITE UPTAKE TRANSPORTER"/>
    <property type="match status" value="1"/>
</dbReference>
<feature type="transmembrane region" description="Helical" evidence="1">
    <location>
        <begin position="423"/>
        <end position="445"/>
    </location>
</feature>
<keyword evidence="3" id="KW-1185">Reference proteome</keyword>
<keyword evidence="1" id="KW-0472">Membrane</keyword>
<keyword evidence="1" id="KW-0812">Transmembrane</keyword>
<organism evidence="2 3">
    <name type="scientific">Actinomyces israelii</name>
    <dbReference type="NCBI Taxonomy" id="1659"/>
    <lineage>
        <taxon>Bacteria</taxon>
        <taxon>Bacillati</taxon>
        <taxon>Actinomycetota</taxon>
        <taxon>Actinomycetes</taxon>
        <taxon>Actinomycetales</taxon>
        <taxon>Actinomycetaceae</taxon>
        <taxon>Actinomyces</taxon>
    </lineage>
</organism>
<feature type="transmembrane region" description="Helical" evidence="1">
    <location>
        <begin position="698"/>
        <end position="722"/>
    </location>
</feature>
<proteinExistence type="predicted"/>
<evidence type="ECO:0000313" key="3">
    <source>
        <dbReference type="Proteomes" id="UP001072034"/>
    </source>
</evidence>
<name>A0ABT4I423_9ACTO</name>
<dbReference type="Proteomes" id="UP001072034">
    <property type="component" value="Unassembled WGS sequence"/>
</dbReference>
<evidence type="ECO:0000313" key="2">
    <source>
        <dbReference type="EMBL" id="MCZ0856483.1"/>
    </source>
</evidence>
<feature type="transmembrane region" description="Helical" evidence="1">
    <location>
        <begin position="309"/>
        <end position="328"/>
    </location>
</feature>
<accession>A0ABT4I423</accession>
<feature type="transmembrane region" description="Helical" evidence="1">
    <location>
        <begin position="348"/>
        <end position="370"/>
    </location>
</feature>
<feature type="transmembrane region" description="Helical" evidence="1">
    <location>
        <begin position="651"/>
        <end position="677"/>
    </location>
</feature>
<protein>
    <submittedName>
        <fullName evidence="2">ABC transporter permease</fullName>
    </submittedName>
</protein>
<dbReference type="RefSeq" id="WP_268916284.1">
    <property type="nucleotide sequence ID" value="NZ_JAPTMY010000001.1"/>
</dbReference>
<feature type="transmembrane region" description="Helical" evidence="1">
    <location>
        <begin position="248"/>
        <end position="273"/>
    </location>
</feature>